<reference evidence="1 2" key="2">
    <citation type="journal article" date="2010" name="Stand. Genomic Sci.">
        <title>Complete genome sequence of Sebaldella termitidis type strain (NCTC 11300).</title>
        <authorList>
            <person name="Harmon-Smith M."/>
            <person name="Celia L."/>
            <person name="Chertkov O."/>
            <person name="Lapidus A."/>
            <person name="Copeland A."/>
            <person name="Glavina Del Rio T."/>
            <person name="Nolan M."/>
            <person name="Lucas S."/>
            <person name="Tice H."/>
            <person name="Cheng J.F."/>
            <person name="Han C."/>
            <person name="Detter J.C."/>
            <person name="Bruce D."/>
            <person name="Goodwin L."/>
            <person name="Pitluck S."/>
            <person name="Pati A."/>
            <person name="Liolios K."/>
            <person name="Ivanova N."/>
            <person name="Mavromatis K."/>
            <person name="Mikhailova N."/>
            <person name="Chen A."/>
            <person name="Palaniappan K."/>
            <person name="Land M."/>
            <person name="Hauser L."/>
            <person name="Chang Y.J."/>
            <person name="Jeffries C.D."/>
            <person name="Brettin T."/>
            <person name="Goker M."/>
            <person name="Beck B."/>
            <person name="Bristow J."/>
            <person name="Eisen J.A."/>
            <person name="Markowitz V."/>
            <person name="Hugenholtz P."/>
            <person name="Kyrpides N.C."/>
            <person name="Klenk H.P."/>
            <person name="Chen F."/>
        </authorList>
    </citation>
    <scope>NUCLEOTIDE SEQUENCE [LARGE SCALE GENOMIC DNA]</scope>
    <source>
        <strain evidence="2">ATCC 33386 / NCTC 11300</strain>
    </source>
</reference>
<dbReference type="AlphaFoldDB" id="D1AG94"/>
<dbReference type="HOGENOM" id="CLU_684933_0_0_0"/>
<dbReference type="KEGG" id="str:Sterm_3886"/>
<organism evidence="1 2">
    <name type="scientific">Sebaldella termitidis (strain ATCC 33386 / NCTC 11300)</name>
    <dbReference type="NCBI Taxonomy" id="526218"/>
    <lineage>
        <taxon>Bacteria</taxon>
        <taxon>Fusobacteriati</taxon>
        <taxon>Fusobacteriota</taxon>
        <taxon>Fusobacteriia</taxon>
        <taxon>Fusobacteriales</taxon>
        <taxon>Leptotrichiaceae</taxon>
        <taxon>Sebaldella</taxon>
    </lineage>
</organism>
<protein>
    <submittedName>
        <fullName evidence="1">Uncharacterized protein</fullName>
    </submittedName>
</protein>
<dbReference type="STRING" id="526218.Sterm_3886"/>
<keyword evidence="2" id="KW-1185">Reference proteome</keyword>
<reference evidence="2" key="1">
    <citation type="submission" date="2009-09" db="EMBL/GenBank/DDBJ databases">
        <title>The complete chromosome of Sebaldella termitidis ATCC 33386.</title>
        <authorList>
            <consortium name="US DOE Joint Genome Institute (JGI-PGF)"/>
            <person name="Lucas S."/>
            <person name="Copeland A."/>
            <person name="Lapidus A."/>
            <person name="Glavina del Rio T."/>
            <person name="Dalin E."/>
            <person name="Tice H."/>
            <person name="Bruce D."/>
            <person name="Goodwin L."/>
            <person name="Pitluck S."/>
            <person name="Kyrpides N."/>
            <person name="Mavromatis K."/>
            <person name="Ivanova N."/>
            <person name="Mikhailova N."/>
            <person name="Sims D."/>
            <person name="Meincke L."/>
            <person name="Brettin T."/>
            <person name="Detter J.C."/>
            <person name="Han C."/>
            <person name="Larimer F."/>
            <person name="Land M."/>
            <person name="Hauser L."/>
            <person name="Markowitz V."/>
            <person name="Cheng J.F."/>
            <person name="Hugenholtz P."/>
            <person name="Woyke T."/>
            <person name="Wu D."/>
            <person name="Eisen J.A."/>
        </authorList>
    </citation>
    <scope>NUCLEOTIDE SEQUENCE [LARGE SCALE GENOMIC DNA]</scope>
    <source>
        <strain evidence="2">ATCC 33386 / NCTC 11300</strain>
    </source>
</reference>
<proteinExistence type="predicted"/>
<sequence>MANVKLKKKKGDGGYEQLYPHTLAKNVVTGTGNVDTDIIMLRQRIVNLEYNKTPIVISVESRSSDGSTHAYEALGINAWHFQNTEANLKIVFNETNRGGNIVIDATDDMGMTMNYPILAGLYDRKFEDGEIKPGKIYDLVYYNYQFYLMGSEKAADSSNSEDNDYLNWVIDCEELSTEEINTKFMEAIKSKKKVKVYNFIFPTTPNIDMGNGFLKFEHFEDELQTVKVEYTRDELSPTMPTGAVRYVNLLNWNEDTEEYYEVEKIPFLNYQQWKITGGYVRFNEKQVTESVSGSMINKYLKTSDFDSDIIPSVFKEIVLNIMIKATNGVSGTTETTHRQFIIKRPETYDMYEYINYLKNGRVEIMLSGFFTPYNFILYRITNTGNLVTGNVTLSIKPVGYFY</sequence>
<dbReference type="Proteomes" id="UP000000845">
    <property type="component" value="Chromosome"/>
</dbReference>
<evidence type="ECO:0000313" key="2">
    <source>
        <dbReference type="Proteomes" id="UP000000845"/>
    </source>
</evidence>
<name>D1AG94_SEBTE</name>
<accession>D1AG94</accession>
<gene>
    <name evidence="1" type="ordered locus">Sterm_3886</name>
</gene>
<evidence type="ECO:0000313" key="1">
    <source>
        <dbReference type="EMBL" id="ACZ10720.1"/>
    </source>
</evidence>
<dbReference type="RefSeq" id="WP_012863299.1">
    <property type="nucleotide sequence ID" value="NC_013517.1"/>
</dbReference>
<dbReference type="EMBL" id="CP001739">
    <property type="protein sequence ID" value="ACZ10720.1"/>
    <property type="molecule type" value="Genomic_DNA"/>
</dbReference>